<evidence type="ECO:0000256" key="2">
    <source>
        <dbReference type="SAM" id="Phobius"/>
    </source>
</evidence>
<feature type="region of interest" description="Disordered" evidence="1">
    <location>
        <begin position="1"/>
        <end position="22"/>
    </location>
</feature>
<evidence type="ECO:0000313" key="3">
    <source>
        <dbReference type="EMBL" id="NKZ37624.1"/>
    </source>
</evidence>
<dbReference type="AlphaFoldDB" id="A0A846ZEY9"/>
<feature type="transmembrane region" description="Helical" evidence="2">
    <location>
        <begin position="163"/>
        <end position="183"/>
    </location>
</feature>
<feature type="transmembrane region" description="Helical" evidence="2">
    <location>
        <begin position="195"/>
        <end position="212"/>
    </location>
</feature>
<sequence>MKPAFSSSALRTKRTGFPSQQDVVPISTDPVKAAQSLYEGMQEIPENALCGWLKRHNALVSLVHRDRISALLLERVIHDPNLSHNHALALWEVLQWSDVHQLRRLIALRPGSISLPDVLQHFRRIQFEAAAPVKHGNRLESRSSQAELEQTRNRVAKETRARVAVTVMILLIGASLVAAMAYLKVFSGNGKTGDTSVLPLALFMFFVLAVSMRKR</sequence>
<accession>A0A846ZEY9</accession>
<dbReference type="RefSeq" id="WP_146742347.1">
    <property type="nucleotide sequence ID" value="NZ_JAAZQD010000001.1"/>
</dbReference>
<keyword evidence="2" id="KW-0812">Transmembrane</keyword>
<name>A0A846ZEY9_9GAMM</name>
<evidence type="ECO:0000256" key="1">
    <source>
        <dbReference type="SAM" id="MobiDB-lite"/>
    </source>
</evidence>
<comment type="caution">
    <text evidence="3">The sequence shown here is derived from an EMBL/GenBank/DDBJ whole genome shotgun (WGS) entry which is preliminary data.</text>
</comment>
<protein>
    <submittedName>
        <fullName evidence="3">Uncharacterized protein</fullName>
    </submittedName>
</protein>
<dbReference type="EMBL" id="JAAZQD010000001">
    <property type="protein sequence ID" value="NKZ37624.1"/>
    <property type="molecule type" value="Genomic_DNA"/>
</dbReference>
<keyword evidence="2" id="KW-1133">Transmembrane helix</keyword>
<proteinExistence type="predicted"/>
<reference evidence="3 4" key="1">
    <citation type="journal article" date="2017" name="Int. J. Syst. Evol. Microbiol.">
        <title>Oleiagrimonas citrea sp. nov., a marine bacterium isolated from tidal flat sediment and emended description of the genus Oleiagrimonas Fang et al. 2015 and Oleiagrimonas soli.</title>
        <authorList>
            <person name="Yang S.H."/>
            <person name="Seo H.S."/>
            <person name="Seong C.N."/>
            <person name="Kwon K.K."/>
        </authorList>
    </citation>
    <scope>NUCLEOTIDE SEQUENCE [LARGE SCALE GENOMIC DNA]</scope>
    <source>
        <strain evidence="3 4">MEBiC09124</strain>
    </source>
</reference>
<feature type="compositionally biased region" description="Polar residues" evidence="1">
    <location>
        <begin position="1"/>
        <end position="10"/>
    </location>
</feature>
<keyword evidence="4" id="KW-1185">Reference proteome</keyword>
<keyword evidence="2" id="KW-0472">Membrane</keyword>
<gene>
    <name evidence="3" type="ORF">HF690_01490</name>
</gene>
<evidence type="ECO:0000313" key="4">
    <source>
        <dbReference type="Proteomes" id="UP000541636"/>
    </source>
</evidence>
<organism evidence="3 4">
    <name type="scientific">Oleiagrimonas citrea</name>
    <dbReference type="NCBI Taxonomy" id="1665687"/>
    <lineage>
        <taxon>Bacteria</taxon>
        <taxon>Pseudomonadati</taxon>
        <taxon>Pseudomonadota</taxon>
        <taxon>Gammaproteobacteria</taxon>
        <taxon>Lysobacterales</taxon>
        <taxon>Rhodanobacteraceae</taxon>
        <taxon>Oleiagrimonas</taxon>
    </lineage>
</organism>
<dbReference type="Proteomes" id="UP000541636">
    <property type="component" value="Unassembled WGS sequence"/>
</dbReference>